<dbReference type="InterPro" id="IPR046240">
    <property type="entry name" value="DUF6273"/>
</dbReference>
<dbReference type="InterPro" id="IPR035897">
    <property type="entry name" value="Toll_tir_struct_dom_sf"/>
</dbReference>
<feature type="transmembrane region" description="Helical" evidence="2">
    <location>
        <begin position="549"/>
        <end position="572"/>
    </location>
</feature>
<dbReference type="Gene3D" id="1.25.40.10">
    <property type="entry name" value="Tetratricopeptide repeat domain"/>
    <property type="match status" value="1"/>
</dbReference>
<keyword evidence="4" id="KW-0675">Receptor</keyword>
<evidence type="ECO:0000256" key="2">
    <source>
        <dbReference type="SAM" id="Phobius"/>
    </source>
</evidence>
<sequence>MSIFKCKMCGGTIEFEHGATIGVCDSCGTKQTLPHLDDDRRANLYDRANHFRRNNEFDKATAIYEQILTEDTTDAEAYWSLVLCQYGIEYVEDPATHKRVPTVNRAQFTSIFDDDNYKSALQYADGYQRELYEKEAKTINDIQKGILAISQKEEPFDVFICYKETDHNGRRTPDSVLANDLYYQLKQEGFKVFFARITLEDKLGTAYEPYIFAALNSAKVMVVLGTKPEHFNAVWVKNEWSRYLALIKKSGGKKVLIPAYRDMDPYDLPEEFSHLQAQDMSKLGFMQDLIRGIKKIAKVDEPKAMVKETVVVGSSNANVAPLLERAYLFLEDGKWQDANIYCEKVLDIDPKNAEAYLGKLMADLQVRSRKQLADCAEPFDDRENYGKVLRFGDDKLETEIRGYIAHINERNENARLTGIYNEAVNTMNTANTVWAFKTAADMFKTIPGFEDADSLAEQCLDKAEVCRKNAIYASARTEQIKNSISGCESAIRLFESISGWKDADEQIYACQRKIEEIKAKEENDRLELERQAEQNRIAAEKAAKKRKKIIAITTPIVVAFIAFLFVLTTVIIPSSKYNSAMELYNAQKYEDAYKAFSTLGYKDSAEKAEECLFMKQKVRLTNVSVGLTIKFGFYEQDNITSNGKEEIEWKVLDVEGNKALIISQYALDSRRYNYNTCTTWEKCTLRTWLNGAFYDAAFGTYHQKMIASSTVTADKNPSYSTSPGNNTTDKVFLLSITEANKYFSSESARRCQGTHYSYVYGADIGVNGARRWWLRSPGYDSNYAAYVATSGYIQNSGDRVDLIKVAVRPALWINLES</sequence>
<evidence type="ECO:0000313" key="4">
    <source>
        <dbReference type="EMBL" id="QOS39382.1"/>
    </source>
</evidence>
<dbReference type="PROSITE" id="PS50104">
    <property type="entry name" value="TIR"/>
    <property type="match status" value="1"/>
</dbReference>
<dbReference type="AlphaFoldDB" id="A0A7M1XMN4"/>
<keyword evidence="1" id="KW-0175">Coiled coil</keyword>
<dbReference type="Pfam" id="PF19789">
    <property type="entry name" value="DUF6273"/>
    <property type="match status" value="1"/>
</dbReference>
<dbReference type="Proteomes" id="UP000593591">
    <property type="component" value="Chromosome"/>
</dbReference>
<dbReference type="SMART" id="SM00028">
    <property type="entry name" value="TPR"/>
    <property type="match status" value="2"/>
</dbReference>
<keyword evidence="2" id="KW-0472">Membrane</keyword>
<proteinExistence type="predicted"/>
<reference evidence="4 5" key="1">
    <citation type="submission" date="2018-08" db="EMBL/GenBank/DDBJ databases">
        <title>The first complete genome of Treponema rectale (CHPAT), a commensal spirochete of the bovine rectum.</title>
        <authorList>
            <person name="Staton G.J."/>
            <person name="Clegg S.R."/>
            <person name="Carter S.D."/>
            <person name="Radford A.D."/>
            <person name="Darby A."/>
            <person name="Hall N."/>
            <person name="Birtles R.J."/>
            <person name="Evans N.J."/>
        </authorList>
    </citation>
    <scope>NUCLEOTIDE SEQUENCE [LARGE SCALE GENOMIC DNA]</scope>
    <source>
        <strain evidence="4 5">CHPA</strain>
    </source>
</reference>
<dbReference type="Pfam" id="PF13676">
    <property type="entry name" value="TIR_2"/>
    <property type="match status" value="1"/>
</dbReference>
<dbReference type="EMBL" id="CP031517">
    <property type="protein sequence ID" value="QOS39382.1"/>
    <property type="molecule type" value="Genomic_DNA"/>
</dbReference>
<evidence type="ECO:0000259" key="3">
    <source>
        <dbReference type="PROSITE" id="PS50104"/>
    </source>
</evidence>
<keyword evidence="2" id="KW-0812">Transmembrane</keyword>
<dbReference type="KEGG" id="trc:DYE49_02490"/>
<dbReference type="InterPro" id="IPR011990">
    <property type="entry name" value="TPR-like_helical_dom_sf"/>
</dbReference>
<dbReference type="GO" id="GO:0007165">
    <property type="term" value="P:signal transduction"/>
    <property type="evidence" value="ECO:0007669"/>
    <property type="project" value="InterPro"/>
</dbReference>
<protein>
    <submittedName>
        <fullName evidence="4">Toll/interleukin-1 receptor domain-containing protein</fullName>
    </submittedName>
</protein>
<organism evidence="4 5">
    <name type="scientific">Treponema rectale</name>
    <dbReference type="NCBI Taxonomy" id="744512"/>
    <lineage>
        <taxon>Bacteria</taxon>
        <taxon>Pseudomonadati</taxon>
        <taxon>Spirochaetota</taxon>
        <taxon>Spirochaetia</taxon>
        <taxon>Spirochaetales</taxon>
        <taxon>Treponemataceae</taxon>
        <taxon>Treponema</taxon>
    </lineage>
</organism>
<feature type="coiled-coil region" evidence="1">
    <location>
        <begin position="511"/>
        <end position="545"/>
    </location>
</feature>
<evidence type="ECO:0000256" key="1">
    <source>
        <dbReference type="SAM" id="Coils"/>
    </source>
</evidence>
<dbReference type="SUPFAM" id="SSF52200">
    <property type="entry name" value="Toll/Interleukin receptor TIR domain"/>
    <property type="match status" value="1"/>
</dbReference>
<dbReference type="SUPFAM" id="SSF48452">
    <property type="entry name" value="TPR-like"/>
    <property type="match status" value="1"/>
</dbReference>
<feature type="domain" description="TIR" evidence="3">
    <location>
        <begin position="154"/>
        <end position="310"/>
    </location>
</feature>
<accession>A0A7M1XMN4</accession>
<dbReference type="InterPro" id="IPR000157">
    <property type="entry name" value="TIR_dom"/>
</dbReference>
<gene>
    <name evidence="4" type="ORF">DYE49_02490</name>
</gene>
<evidence type="ECO:0000313" key="5">
    <source>
        <dbReference type="Proteomes" id="UP000593591"/>
    </source>
</evidence>
<dbReference type="InterPro" id="IPR019734">
    <property type="entry name" value="TPR_rpt"/>
</dbReference>
<name>A0A7M1XMN4_9SPIR</name>
<dbReference type="Gene3D" id="3.40.50.10140">
    <property type="entry name" value="Toll/interleukin-1 receptor homology (TIR) domain"/>
    <property type="match status" value="1"/>
</dbReference>
<keyword evidence="2" id="KW-1133">Transmembrane helix</keyword>